<keyword evidence="3" id="KW-0378">Hydrolase</keyword>
<dbReference type="PANTHER" id="PTHR11820:SF7">
    <property type="entry name" value="ACYLPYRUVASE FAHD1, MITOCHONDRIAL"/>
    <property type="match status" value="1"/>
</dbReference>
<protein>
    <submittedName>
        <fullName evidence="3">Fumarylacetoacetate hydrolase family protein</fullName>
    </submittedName>
</protein>
<dbReference type="RefSeq" id="WP_269580076.1">
    <property type="nucleotide sequence ID" value="NZ_CP114589.1"/>
</dbReference>
<dbReference type="Pfam" id="PF01557">
    <property type="entry name" value="FAA_hydrolase"/>
    <property type="match status" value="1"/>
</dbReference>
<reference evidence="3" key="1">
    <citation type="submission" date="2022-09" db="EMBL/GenBank/DDBJ databases">
        <authorList>
            <person name="Li Z.-J."/>
        </authorList>
    </citation>
    <scope>NUCLEOTIDE SEQUENCE</scope>
    <source>
        <strain evidence="3">TGB11</strain>
        <plasmid evidence="3">unnamed</plasmid>
    </source>
</reference>
<dbReference type="Proteomes" id="UP001164748">
    <property type="component" value="Plasmid unnamed"/>
</dbReference>
<evidence type="ECO:0000256" key="1">
    <source>
        <dbReference type="ARBA" id="ARBA00022723"/>
    </source>
</evidence>
<name>A0AA47KN99_9GAMM</name>
<dbReference type="SUPFAM" id="SSF56529">
    <property type="entry name" value="FAH"/>
    <property type="match status" value="1"/>
</dbReference>
<dbReference type="GO" id="GO:0018773">
    <property type="term" value="F:acetylpyruvate hydrolase activity"/>
    <property type="evidence" value="ECO:0007669"/>
    <property type="project" value="TreeGrafter"/>
</dbReference>
<sequence length="231" mass="25375">MRYQHQWLEGKTIEFPVGQVVCVGRNYAAHARELNNPIPDEPVLFMKPPSAIQPLETPLAIAEQFVPVHYETELAVLITKPLFQASEQAVEDALGGVTLALDLTRREEQSRLKQKGLPWERAKAFAGSAAIGRFVPVPNDWHAVAFSLSINGEMRQQGNSATMLMPVIALIRHISQTFWLNPGDIVLTGTPEGVGVLQNGDHLSLTLEGQHLAQTQVVVQSDDAFIQGKSV</sequence>
<dbReference type="AlphaFoldDB" id="A0AA47KN99"/>
<keyword evidence="3" id="KW-0614">Plasmid</keyword>
<dbReference type="InterPro" id="IPR036663">
    <property type="entry name" value="Fumarylacetoacetase_C_sf"/>
</dbReference>
<dbReference type="PANTHER" id="PTHR11820">
    <property type="entry name" value="ACYLPYRUVASE"/>
    <property type="match status" value="1"/>
</dbReference>
<geneLocation type="plasmid" evidence="3 4">
    <name>unnamed</name>
</geneLocation>
<dbReference type="Gene3D" id="3.90.850.10">
    <property type="entry name" value="Fumarylacetoacetase-like, C-terminal domain"/>
    <property type="match status" value="1"/>
</dbReference>
<keyword evidence="1" id="KW-0479">Metal-binding</keyword>
<evidence type="ECO:0000313" key="4">
    <source>
        <dbReference type="Proteomes" id="UP001164748"/>
    </source>
</evidence>
<gene>
    <name evidence="3" type="ORF">N8M53_14505</name>
</gene>
<proteinExistence type="predicted"/>
<evidence type="ECO:0000313" key="3">
    <source>
        <dbReference type="EMBL" id="WBA10021.1"/>
    </source>
</evidence>
<dbReference type="GO" id="GO:0046872">
    <property type="term" value="F:metal ion binding"/>
    <property type="evidence" value="ECO:0007669"/>
    <property type="project" value="UniProtKB-KW"/>
</dbReference>
<evidence type="ECO:0000259" key="2">
    <source>
        <dbReference type="Pfam" id="PF01557"/>
    </source>
</evidence>
<organism evidence="3 4">
    <name type="scientific">Salinivibrio kushneri</name>
    <dbReference type="NCBI Taxonomy" id="1908198"/>
    <lineage>
        <taxon>Bacteria</taxon>
        <taxon>Pseudomonadati</taxon>
        <taxon>Pseudomonadota</taxon>
        <taxon>Gammaproteobacteria</taxon>
        <taxon>Vibrionales</taxon>
        <taxon>Vibrionaceae</taxon>
        <taxon>Salinivibrio</taxon>
    </lineage>
</organism>
<dbReference type="InterPro" id="IPR011234">
    <property type="entry name" value="Fumarylacetoacetase-like_C"/>
</dbReference>
<accession>A0AA47KN99</accession>
<dbReference type="EMBL" id="CP114589">
    <property type="protein sequence ID" value="WBA10021.1"/>
    <property type="molecule type" value="Genomic_DNA"/>
</dbReference>
<dbReference type="NCBIfam" id="NF007967">
    <property type="entry name" value="PRK10691.1"/>
    <property type="match status" value="1"/>
</dbReference>
<feature type="domain" description="Fumarylacetoacetase-like C-terminal" evidence="2">
    <location>
        <begin position="20"/>
        <end position="217"/>
    </location>
</feature>